<feature type="compositionally biased region" description="Low complexity" evidence="1">
    <location>
        <begin position="40"/>
        <end position="58"/>
    </location>
</feature>
<protein>
    <submittedName>
        <fullName evidence="3">Uncharacterized protein</fullName>
    </submittedName>
</protein>
<keyword evidence="4" id="KW-1185">Reference proteome</keyword>
<feature type="transmembrane region" description="Helical" evidence="2">
    <location>
        <begin position="166"/>
        <end position="184"/>
    </location>
</feature>
<dbReference type="AlphaFoldDB" id="A0AA40AW47"/>
<feature type="compositionally biased region" description="Polar residues" evidence="1">
    <location>
        <begin position="87"/>
        <end position="99"/>
    </location>
</feature>
<feature type="region of interest" description="Disordered" evidence="1">
    <location>
        <begin position="508"/>
        <end position="567"/>
    </location>
</feature>
<dbReference type="GeneID" id="85320913"/>
<keyword evidence="2" id="KW-1133">Transmembrane helix</keyword>
<dbReference type="EMBL" id="JAUIRO010000003">
    <property type="protein sequence ID" value="KAK0723130.1"/>
    <property type="molecule type" value="Genomic_DNA"/>
</dbReference>
<comment type="caution">
    <text evidence="3">The sequence shown here is derived from an EMBL/GenBank/DDBJ whole genome shotgun (WGS) entry which is preliminary data.</text>
</comment>
<proteinExistence type="predicted"/>
<feature type="transmembrane region" description="Helical" evidence="2">
    <location>
        <begin position="271"/>
        <end position="293"/>
    </location>
</feature>
<feature type="transmembrane region" description="Helical" evidence="2">
    <location>
        <begin position="138"/>
        <end position="160"/>
    </location>
</feature>
<name>A0AA40AW47_9PEZI</name>
<feature type="compositionally biased region" description="Gly residues" evidence="1">
    <location>
        <begin position="10"/>
        <end position="22"/>
    </location>
</feature>
<organism evidence="3 4">
    <name type="scientific">Lasiosphaeria miniovina</name>
    <dbReference type="NCBI Taxonomy" id="1954250"/>
    <lineage>
        <taxon>Eukaryota</taxon>
        <taxon>Fungi</taxon>
        <taxon>Dikarya</taxon>
        <taxon>Ascomycota</taxon>
        <taxon>Pezizomycotina</taxon>
        <taxon>Sordariomycetes</taxon>
        <taxon>Sordariomycetidae</taxon>
        <taxon>Sordariales</taxon>
        <taxon>Lasiosphaeriaceae</taxon>
        <taxon>Lasiosphaeria</taxon>
    </lineage>
</organism>
<feature type="compositionally biased region" description="Low complexity" evidence="1">
    <location>
        <begin position="526"/>
        <end position="546"/>
    </location>
</feature>
<dbReference type="RefSeq" id="XP_060299054.1">
    <property type="nucleotide sequence ID" value="XM_060437643.1"/>
</dbReference>
<evidence type="ECO:0000313" key="4">
    <source>
        <dbReference type="Proteomes" id="UP001172101"/>
    </source>
</evidence>
<feature type="region of interest" description="Disordered" evidence="1">
    <location>
        <begin position="376"/>
        <end position="396"/>
    </location>
</feature>
<feature type="compositionally biased region" description="Basic and acidic residues" evidence="1">
    <location>
        <begin position="386"/>
        <end position="396"/>
    </location>
</feature>
<feature type="region of interest" description="Disordered" evidence="1">
    <location>
        <begin position="211"/>
        <end position="255"/>
    </location>
</feature>
<dbReference type="PANTHER" id="PTHR42032:SF1">
    <property type="entry name" value="YALI0E30679P"/>
    <property type="match status" value="1"/>
</dbReference>
<keyword evidence="2" id="KW-0812">Transmembrane</keyword>
<dbReference type="Proteomes" id="UP001172101">
    <property type="component" value="Unassembled WGS sequence"/>
</dbReference>
<keyword evidence="2" id="KW-0472">Membrane</keyword>
<accession>A0AA40AW47</accession>
<sequence>MNSSPRPLANGGGVGSGVGVGSPGPVARRAAKSTEPPSPASASTSTSTPAPATATAPESPGPGPSPHLPRRTTISVDEGVFARRRPTSGNFGSDPQNPQLGDLRRRSSTFSDLSLTEARRNLHDDILNPGGMGSDDRVMSWSSSLPLVFALLPAVGGVFFKNGSAVITDIMLLGLAAVFLNWSVTQPWAWYKSAQEIRVREETVMGMALEDDGDNEKAGDLSPPPSPAKLNGVLEDQGASPDTATRMESSRDGNADVSRGAALARKALNELYIHEVAALLLCFASPVVGAWILHAIRNQLSRPSEGLVSNYNLTIFILAAEVVPLSHTIKLVQGRTLHLQRVVQSNPYRQEMVTPAQVQDLVKRLDELEATQARLEAAAPQPHQSKPSDNKQQEARIARDVRNSIEPELEALNRAVRRYEKKSSVLSSTTEARLIAVNARVNDAIALAAAVSQRTNNRLQHNFRLWPSLRALGSFFFELALLPFVLVLAAVLKLAELVSATFNIGAGKKRPGVPSAKRGQPTSQNAASAASGRRRVAGVPPGKQPRMQPPSPPQLQPSLGPLSSARIGAFDRTHQLRLYKR</sequence>
<gene>
    <name evidence="3" type="ORF">B0T26DRAFT_644599</name>
</gene>
<feature type="transmembrane region" description="Helical" evidence="2">
    <location>
        <begin position="471"/>
        <end position="492"/>
    </location>
</feature>
<dbReference type="PANTHER" id="PTHR42032">
    <property type="entry name" value="YALI0E30679P"/>
    <property type="match status" value="1"/>
</dbReference>
<reference evidence="3" key="1">
    <citation type="submission" date="2023-06" db="EMBL/GenBank/DDBJ databases">
        <title>Genome-scale phylogeny and comparative genomics of the fungal order Sordariales.</title>
        <authorList>
            <consortium name="Lawrence Berkeley National Laboratory"/>
            <person name="Hensen N."/>
            <person name="Bonometti L."/>
            <person name="Westerberg I."/>
            <person name="Brannstrom I.O."/>
            <person name="Guillou S."/>
            <person name="Cros-Aarteil S."/>
            <person name="Calhoun S."/>
            <person name="Haridas S."/>
            <person name="Kuo A."/>
            <person name="Mondo S."/>
            <person name="Pangilinan J."/>
            <person name="Riley R."/>
            <person name="LaButti K."/>
            <person name="Andreopoulos B."/>
            <person name="Lipzen A."/>
            <person name="Chen C."/>
            <person name="Yanf M."/>
            <person name="Daum C."/>
            <person name="Ng V."/>
            <person name="Clum A."/>
            <person name="Steindorff A."/>
            <person name="Ohm R."/>
            <person name="Martin F."/>
            <person name="Silar P."/>
            <person name="Natvig D."/>
            <person name="Lalanne C."/>
            <person name="Gautier V."/>
            <person name="Ament-velasquez S.L."/>
            <person name="Kruys A."/>
            <person name="Hutchinson M.I."/>
            <person name="Powell A.J."/>
            <person name="Barry K."/>
            <person name="Miller A.N."/>
            <person name="Grigoriev I.V."/>
            <person name="Debuchy R."/>
            <person name="Gladieux P."/>
            <person name="Thoren M.H."/>
            <person name="Johannesson H."/>
        </authorList>
    </citation>
    <scope>NUCLEOTIDE SEQUENCE</scope>
    <source>
        <strain evidence="3">SMH2392-1A</strain>
    </source>
</reference>
<evidence type="ECO:0000313" key="3">
    <source>
        <dbReference type="EMBL" id="KAK0723130.1"/>
    </source>
</evidence>
<evidence type="ECO:0000256" key="1">
    <source>
        <dbReference type="SAM" id="MobiDB-lite"/>
    </source>
</evidence>
<evidence type="ECO:0000256" key="2">
    <source>
        <dbReference type="SAM" id="Phobius"/>
    </source>
</evidence>
<feature type="region of interest" description="Disordered" evidence="1">
    <location>
        <begin position="1"/>
        <end position="106"/>
    </location>
</feature>